<feature type="compositionally biased region" description="Basic and acidic residues" evidence="3">
    <location>
        <begin position="44"/>
        <end position="54"/>
    </location>
</feature>
<dbReference type="PANTHER" id="PTHR38432:SF1">
    <property type="entry name" value="TELA-LIKE PROTEIN SAOUHSC_01408"/>
    <property type="match status" value="1"/>
</dbReference>
<name>A0A0M0LIU4_9BACL</name>
<dbReference type="RefSeq" id="WP_053415086.1">
    <property type="nucleotide sequence ID" value="NZ_LILB01000001.1"/>
</dbReference>
<feature type="region of interest" description="Disordered" evidence="3">
    <location>
        <begin position="1"/>
        <end position="54"/>
    </location>
</feature>
<organism evidence="4 5">
    <name type="scientific">Viridibacillus arvi</name>
    <dbReference type="NCBI Taxonomy" id="263475"/>
    <lineage>
        <taxon>Bacteria</taxon>
        <taxon>Bacillati</taxon>
        <taxon>Bacillota</taxon>
        <taxon>Bacilli</taxon>
        <taxon>Bacillales</taxon>
        <taxon>Caryophanaceae</taxon>
        <taxon>Viridibacillus</taxon>
    </lineage>
</organism>
<sequence length="399" mass="45703">MTNNPSSPEPVKSMDDLLSNPFDMQPELAKAPSTSPDPDMPVKQIDRLSDEDKEKAKQLASQIPVGNYESILTYGANAQNELSRFSHQMLDHVQRKDIGPVGDVLKDLMDKLSEIDPEELSQDKKSGLRKLFGKIARPIQEMMTKYQKLSTQIDRIGIQLEHSKRGLVEDVQMLDKLYEQNKTYFEALNVYIAAAELKRDEITAKLLPELRQKAEFANDQMLVQEVNDLAQFVDRLEKRIYDLQLSRQITIQSAPQIRMIQQTNQTLAEKIQASIMTAIPLWKNQIAIALTLNNQRRAVEAQKQVTKTTNDLLLKNSEMLKVNTIETAKENERGLIEIDTLKKTQENLLQTIEETLQIQADGRQKRKAAEIEIARMEGELKQRLLAIHTQQQNNNRTNY</sequence>
<dbReference type="OrthoDB" id="9768858at2"/>
<dbReference type="PIRSF" id="PIRSF026508">
    <property type="entry name" value="TelA"/>
    <property type="match status" value="1"/>
</dbReference>
<dbReference type="AlphaFoldDB" id="A0A0M0LIU4"/>
<dbReference type="STRING" id="263475.AMD00_00120"/>
<dbReference type="PATRIC" id="fig|263475.3.peg.319"/>
<dbReference type="Pfam" id="PF05816">
    <property type="entry name" value="TelA"/>
    <property type="match status" value="1"/>
</dbReference>
<dbReference type="EMBL" id="LILB01000001">
    <property type="protein sequence ID" value="KOO50975.1"/>
    <property type="molecule type" value="Genomic_DNA"/>
</dbReference>
<dbReference type="Proteomes" id="UP000036867">
    <property type="component" value="Unassembled WGS sequence"/>
</dbReference>
<protein>
    <submittedName>
        <fullName evidence="4">Tellurite resistance protein TelA</fullName>
    </submittedName>
</protein>
<evidence type="ECO:0000256" key="1">
    <source>
        <dbReference type="ARBA" id="ARBA00005541"/>
    </source>
</evidence>
<reference evidence="5" key="1">
    <citation type="submission" date="2015-08" db="EMBL/GenBank/DDBJ databases">
        <title>Fjat-10028 dsm 16317.</title>
        <authorList>
            <person name="Liu B."/>
            <person name="Wang J."/>
            <person name="Zhu Y."/>
            <person name="Liu G."/>
            <person name="Chen Q."/>
            <person name="Chen Z."/>
            <person name="Lan J."/>
            <person name="Che J."/>
            <person name="Ge C."/>
            <person name="Shi H."/>
            <person name="Pan Z."/>
            <person name="Liu X."/>
        </authorList>
    </citation>
    <scope>NUCLEOTIDE SEQUENCE [LARGE SCALE GENOMIC DNA]</scope>
    <source>
        <strain evidence="5">DSM 16317</strain>
    </source>
</reference>
<evidence type="ECO:0000256" key="3">
    <source>
        <dbReference type="SAM" id="MobiDB-lite"/>
    </source>
</evidence>
<proteinExistence type="inferred from homology"/>
<evidence type="ECO:0000313" key="4">
    <source>
        <dbReference type="EMBL" id="KOO50975.1"/>
    </source>
</evidence>
<accession>A0A0M0LIU4</accession>
<dbReference type="InterPro" id="IPR008863">
    <property type="entry name" value="Toxic_anion-R_TelA"/>
</dbReference>
<comment type="similarity">
    <text evidence="1 2">Belongs to the TelA family.</text>
</comment>
<dbReference type="PANTHER" id="PTHR38432">
    <property type="entry name" value="TELA-LIKE PROTEIN SAOUHSC_01408"/>
    <property type="match status" value="1"/>
</dbReference>
<keyword evidence="5" id="KW-1185">Reference proteome</keyword>
<dbReference type="GeneID" id="301134533"/>
<evidence type="ECO:0000256" key="2">
    <source>
        <dbReference type="PIRNR" id="PIRNR026508"/>
    </source>
</evidence>
<evidence type="ECO:0000313" key="5">
    <source>
        <dbReference type="Proteomes" id="UP000036867"/>
    </source>
</evidence>
<comment type="caution">
    <text evidence="4">The sequence shown here is derived from an EMBL/GenBank/DDBJ whole genome shotgun (WGS) entry which is preliminary data.</text>
</comment>
<gene>
    <name evidence="4" type="ORF">AMD00_00120</name>
</gene>